<accession>A0A7G1P7M9</accession>
<dbReference type="EMBL" id="AP023440">
    <property type="protein sequence ID" value="BCL31032.1"/>
    <property type="molecule type" value="Genomic_DNA"/>
</dbReference>
<name>A0A7G1P7M9_9ACTN</name>
<sequence length="208" mass="22198">MWGERPSRPATGPGYCARRTSLTPALAGTLPGGRTCAPDARAVRFPSLTRGTTMSVRPGKRFRSLLATGALTAGLLGGAVAVAPSASAWTYVGECSSSHKIAYNTTSSQSIKIPDVRYQGYYNVRCWMDYGSTGIGVEALQLALKTCYGRSIAVDGDFGPATRDALKYAQGQEGITVDGLYGEQAFENLKWARYTQDGTRNGCASRDF</sequence>
<evidence type="ECO:0000313" key="2">
    <source>
        <dbReference type="EMBL" id="BCL31032.1"/>
    </source>
</evidence>
<reference evidence="2 3" key="1">
    <citation type="journal article" date="2014" name="Int. J. Syst. Evol. Microbiol.">
        <title>Complete genome sequence of Corynebacterium casei LMG S-19264T (=DSM 44701T), isolated from a smear-ripened cheese.</title>
        <authorList>
            <consortium name="US DOE Joint Genome Institute (JGI-PGF)"/>
            <person name="Walter F."/>
            <person name="Albersmeier A."/>
            <person name="Kalinowski J."/>
            <person name="Ruckert C."/>
        </authorList>
    </citation>
    <scope>NUCLEOTIDE SEQUENCE [LARGE SCALE GENOMIC DNA]</scope>
    <source>
        <strain evidence="2 3">JCM 4677</strain>
    </source>
</reference>
<dbReference type="Proteomes" id="UP000516444">
    <property type="component" value="Chromosome"/>
</dbReference>
<dbReference type="Pfam" id="PF01471">
    <property type="entry name" value="PG_binding_1"/>
    <property type="match status" value="1"/>
</dbReference>
<dbReference type="AlphaFoldDB" id="A0A7G1P7M9"/>
<protein>
    <recommendedName>
        <fullName evidence="1">Peptidoglycan binding-like domain-containing protein</fullName>
    </recommendedName>
</protein>
<dbReference type="InterPro" id="IPR036366">
    <property type="entry name" value="PGBDSf"/>
</dbReference>
<proteinExistence type="predicted"/>
<feature type="domain" description="Peptidoglycan binding-like" evidence="1">
    <location>
        <begin position="136"/>
        <end position="184"/>
    </location>
</feature>
<keyword evidence="3" id="KW-1185">Reference proteome</keyword>
<dbReference type="Gene3D" id="1.10.101.10">
    <property type="entry name" value="PGBD-like superfamily/PGBD"/>
    <property type="match status" value="1"/>
</dbReference>
<dbReference type="InterPro" id="IPR002477">
    <property type="entry name" value="Peptidoglycan-bd-like"/>
</dbReference>
<gene>
    <name evidence="2" type="ORF">GCM10017557_58910</name>
</gene>
<organism evidence="2 3">
    <name type="scientific">Streptomyces aurantiacus</name>
    <dbReference type="NCBI Taxonomy" id="47760"/>
    <lineage>
        <taxon>Bacteria</taxon>
        <taxon>Bacillati</taxon>
        <taxon>Actinomycetota</taxon>
        <taxon>Actinomycetes</taxon>
        <taxon>Kitasatosporales</taxon>
        <taxon>Streptomycetaceae</taxon>
        <taxon>Streptomyces</taxon>
        <taxon>Streptomyces aurantiacus group</taxon>
    </lineage>
</organism>
<evidence type="ECO:0000313" key="3">
    <source>
        <dbReference type="Proteomes" id="UP000516444"/>
    </source>
</evidence>
<dbReference type="InterPro" id="IPR036365">
    <property type="entry name" value="PGBD-like_sf"/>
</dbReference>
<evidence type="ECO:0000259" key="1">
    <source>
        <dbReference type="Pfam" id="PF01471"/>
    </source>
</evidence>
<dbReference type="SUPFAM" id="SSF47090">
    <property type="entry name" value="PGBD-like"/>
    <property type="match status" value="1"/>
</dbReference>
<dbReference type="KEGG" id="sgm:GCM10017557_58910"/>